<gene>
    <name evidence="1" type="ORF">C900_05640</name>
</gene>
<keyword evidence="2" id="KW-1185">Reference proteome</keyword>
<name>L8JNJ5_9BACT</name>
<dbReference type="Proteomes" id="UP000011135">
    <property type="component" value="Unassembled WGS sequence"/>
</dbReference>
<proteinExistence type="predicted"/>
<sequence length="185" mass="21506">MFTEKEIRYLSDKDFLLTKRVVIEKVVNLFAELEASLKKEVEHTTDPFPSRAFLKAGKISKGENFRGLPYVILDYPRLFSKEAVFAYRTMFWWGNFFSNTLHVSGAALEYFPKRQIVKYPLPLYLQTSGDPWDHSLDSAEEVGDIQMTSLTRKILPFVKLTQKISLGNYDQVKNLSLSFFQQLFV</sequence>
<accession>L8JNJ5</accession>
<organism evidence="1 2">
    <name type="scientific">Fulvivirga imtechensis AK7</name>
    <dbReference type="NCBI Taxonomy" id="1237149"/>
    <lineage>
        <taxon>Bacteria</taxon>
        <taxon>Pseudomonadati</taxon>
        <taxon>Bacteroidota</taxon>
        <taxon>Cytophagia</taxon>
        <taxon>Cytophagales</taxon>
        <taxon>Fulvivirgaceae</taxon>
        <taxon>Fulvivirga</taxon>
    </lineage>
</organism>
<dbReference type="STRING" id="1237149.C900_05640"/>
<evidence type="ECO:0000313" key="2">
    <source>
        <dbReference type="Proteomes" id="UP000011135"/>
    </source>
</evidence>
<dbReference type="EMBL" id="AMZN01000087">
    <property type="protein sequence ID" value="ELR68947.1"/>
    <property type="molecule type" value="Genomic_DNA"/>
</dbReference>
<evidence type="ECO:0000313" key="1">
    <source>
        <dbReference type="EMBL" id="ELR68947.1"/>
    </source>
</evidence>
<dbReference type="eggNOG" id="ENOG5032Z27">
    <property type="taxonomic scope" value="Bacteria"/>
</dbReference>
<reference evidence="1 2" key="1">
    <citation type="submission" date="2012-12" db="EMBL/GenBank/DDBJ databases">
        <title>Genome assembly of Fulvivirga imtechensis AK7.</title>
        <authorList>
            <person name="Nupur N."/>
            <person name="Khatri I."/>
            <person name="Kumar R."/>
            <person name="Subramanian S."/>
            <person name="Pinnaka A."/>
        </authorList>
    </citation>
    <scope>NUCLEOTIDE SEQUENCE [LARGE SCALE GENOMIC DNA]</scope>
    <source>
        <strain evidence="1 2">AK7</strain>
    </source>
</reference>
<comment type="caution">
    <text evidence="1">The sequence shown here is derived from an EMBL/GenBank/DDBJ whole genome shotgun (WGS) entry which is preliminary data.</text>
</comment>
<dbReference type="RefSeq" id="WP_009582748.1">
    <property type="nucleotide sequence ID" value="NZ_AMZN01000087.1"/>
</dbReference>
<dbReference type="OrthoDB" id="2575320at2"/>
<protein>
    <submittedName>
        <fullName evidence="1">Uncharacterized protein</fullName>
    </submittedName>
</protein>
<dbReference type="AlphaFoldDB" id="L8JNJ5"/>